<gene>
    <name evidence="7" type="primary">recO</name>
    <name evidence="9" type="ORF">AKJ09_08313</name>
</gene>
<evidence type="ECO:0000256" key="1">
    <source>
        <dbReference type="ARBA" id="ARBA00007452"/>
    </source>
</evidence>
<evidence type="ECO:0000259" key="8">
    <source>
        <dbReference type="Pfam" id="PF11967"/>
    </source>
</evidence>
<evidence type="ECO:0000256" key="7">
    <source>
        <dbReference type="HAMAP-Rule" id="MF_00201"/>
    </source>
</evidence>
<reference evidence="9 10" key="1">
    <citation type="submission" date="2015-08" db="EMBL/GenBank/DDBJ databases">
        <authorList>
            <person name="Babu N.S."/>
            <person name="Beckwith C.J."/>
            <person name="Beseler K.G."/>
            <person name="Brison A."/>
            <person name="Carone J.V."/>
            <person name="Caskin T.P."/>
            <person name="Diamond M."/>
            <person name="Durham M.E."/>
            <person name="Foxe J.M."/>
            <person name="Go M."/>
            <person name="Henderson B.A."/>
            <person name="Jones I.B."/>
            <person name="McGettigan J.A."/>
            <person name="Micheletti S.J."/>
            <person name="Nasrallah M.E."/>
            <person name="Ortiz D."/>
            <person name="Piller C.R."/>
            <person name="Privatt S.R."/>
            <person name="Schneider S.L."/>
            <person name="Sharp S."/>
            <person name="Smith T.C."/>
            <person name="Stanton J.D."/>
            <person name="Ullery H.E."/>
            <person name="Wilson R.J."/>
            <person name="Serrano M.G."/>
            <person name="Buck G."/>
            <person name="Lee V."/>
            <person name="Wang Y."/>
            <person name="Carvalho R."/>
            <person name="Voegtly L."/>
            <person name="Shi R."/>
            <person name="Duckworth R."/>
            <person name="Johnson A."/>
            <person name="Loviza R."/>
            <person name="Walstead R."/>
            <person name="Shah Z."/>
            <person name="Kiflezghi M."/>
            <person name="Wade K."/>
            <person name="Ball S.L."/>
            <person name="Bradley K.W."/>
            <person name="Asai D.J."/>
            <person name="Bowman C.A."/>
            <person name="Russell D.A."/>
            <person name="Pope W.H."/>
            <person name="Jacobs-Sera D."/>
            <person name="Hendrix R.W."/>
            <person name="Hatfull G.F."/>
        </authorList>
    </citation>
    <scope>NUCLEOTIDE SEQUENCE [LARGE SCALE GENOMIC DNA]</scope>
    <source>
        <strain evidence="9 10">DSM 27648</strain>
    </source>
</reference>
<dbReference type="EMBL" id="CP012333">
    <property type="protein sequence ID" value="AKV01650.1"/>
    <property type="molecule type" value="Genomic_DNA"/>
</dbReference>
<comment type="similarity">
    <text evidence="1 7">Belongs to the RecO family.</text>
</comment>
<feature type="domain" description="DNA replication/recombination mediator RecO N-terminal" evidence="8">
    <location>
        <begin position="1"/>
        <end position="79"/>
    </location>
</feature>
<evidence type="ECO:0000256" key="2">
    <source>
        <dbReference type="ARBA" id="ARBA00021310"/>
    </source>
</evidence>
<dbReference type="InterPro" id="IPR042242">
    <property type="entry name" value="RecO_C"/>
</dbReference>
<keyword evidence="4 7" id="KW-0233">DNA recombination</keyword>
<sequence length="242" mass="25874">MKVVDSAALLVRSVPYGESDLVATFFTETEGRVGAVLRGARRSTKRFGGTLEPIHELVVRLEDRGRELCVLKEARIARPRQGIVSSLAAMEGAGRALRWVRHLCPNRTPEPRVWHGLRDLLDALDASREGAGVGVLLVTFGLRLLAETGYALDFERCARCGKLCPPGRPAFVDAASGGLVCMNCGGARRTMGGELRAIAARLSNPRSTGTDASELAAVTDAHASELLLIIEEAMAAHTDFAG</sequence>
<dbReference type="InterPro" id="IPR037278">
    <property type="entry name" value="ARFGAP/RecO"/>
</dbReference>
<dbReference type="Pfam" id="PF11967">
    <property type="entry name" value="RecO_N"/>
    <property type="match status" value="1"/>
</dbReference>
<dbReference type="HAMAP" id="MF_00201">
    <property type="entry name" value="RecO"/>
    <property type="match status" value="1"/>
</dbReference>
<keyword evidence="10" id="KW-1185">Reference proteome</keyword>
<dbReference type="Gene3D" id="2.40.50.140">
    <property type="entry name" value="Nucleic acid-binding proteins"/>
    <property type="match status" value="1"/>
</dbReference>
<evidence type="ECO:0000256" key="6">
    <source>
        <dbReference type="ARBA" id="ARBA00033409"/>
    </source>
</evidence>
<dbReference type="GO" id="GO:0006310">
    <property type="term" value="P:DNA recombination"/>
    <property type="evidence" value="ECO:0007669"/>
    <property type="project" value="UniProtKB-UniRule"/>
</dbReference>
<dbReference type="RefSeq" id="WP_169928186.1">
    <property type="nucleotide sequence ID" value="NZ_CP012333.1"/>
</dbReference>
<organism evidence="9 10">
    <name type="scientific">Labilithrix luteola</name>
    <dbReference type="NCBI Taxonomy" id="1391654"/>
    <lineage>
        <taxon>Bacteria</taxon>
        <taxon>Pseudomonadati</taxon>
        <taxon>Myxococcota</taxon>
        <taxon>Polyangia</taxon>
        <taxon>Polyangiales</taxon>
        <taxon>Labilitrichaceae</taxon>
        <taxon>Labilithrix</taxon>
    </lineage>
</organism>
<dbReference type="SUPFAM" id="SSF57863">
    <property type="entry name" value="ArfGap/RecO-like zinc finger"/>
    <property type="match status" value="1"/>
</dbReference>
<dbReference type="InterPro" id="IPR012340">
    <property type="entry name" value="NA-bd_OB-fold"/>
</dbReference>
<comment type="function">
    <text evidence="7">Involved in DNA repair and RecF pathway recombination.</text>
</comment>
<protein>
    <recommendedName>
        <fullName evidence="2 7">DNA repair protein RecO</fullName>
    </recommendedName>
    <alternativeName>
        <fullName evidence="6 7">Recombination protein O</fullName>
    </alternativeName>
</protein>
<dbReference type="AlphaFoldDB" id="A0A0K1Q8B9"/>
<dbReference type="Pfam" id="PF02565">
    <property type="entry name" value="RecO_C"/>
    <property type="match status" value="1"/>
</dbReference>
<evidence type="ECO:0000313" key="10">
    <source>
        <dbReference type="Proteomes" id="UP000064967"/>
    </source>
</evidence>
<evidence type="ECO:0000256" key="4">
    <source>
        <dbReference type="ARBA" id="ARBA00023172"/>
    </source>
</evidence>
<dbReference type="InterPro" id="IPR003717">
    <property type="entry name" value="RecO"/>
</dbReference>
<dbReference type="Proteomes" id="UP000064967">
    <property type="component" value="Chromosome"/>
</dbReference>
<evidence type="ECO:0000256" key="5">
    <source>
        <dbReference type="ARBA" id="ARBA00023204"/>
    </source>
</evidence>
<dbReference type="PANTHER" id="PTHR33991">
    <property type="entry name" value="DNA REPAIR PROTEIN RECO"/>
    <property type="match status" value="1"/>
</dbReference>
<proteinExistence type="inferred from homology"/>
<dbReference type="STRING" id="1391654.AKJ09_08313"/>
<dbReference type="Gene3D" id="1.20.1440.120">
    <property type="entry name" value="Recombination protein O, C-terminal domain"/>
    <property type="match status" value="1"/>
</dbReference>
<accession>A0A0K1Q8B9</accession>
<keyword evidence="3 7" id="KW-0227">DNA damage</keyword>
<dbReference type="InterPro" id="IPR022572">
    <property type="entry name" value="DNA_rep/recomb_RecO_N"/>
</dbReference>
<dbReference type="GO" id="GO:0006302">
    <property type="term" value="P:double-strand break repair"/>
    <property type="evidence" value="ECO:0007669"/>
    <property type="project" value="TreeGrafter"/>
</dbReference>
<dbReference type="SUPFAM" id="SSF50249">
    <property type="entry name" value="Nucleic acid-binding proteins"/>
    <property type="match status" value="1"/>
</dbReference>
<dbReference type="KEGG" id="llu:AKJ09_08313"/>
<evidence type="ECO:0000313" key="9">
    <source>
        <dbReference type="EMBL" id="AKV01650.1"/>
    </source>
</evidence>
<name>A0A0K1Q8B9_9BACT</name>
<dbReference type="PANTHER" id="PTHR33991:SF1">
    <property type="entry name" value="DNA REPAIR PROTEIN RECO"/>
    <property type="match status" value="1"/>
</dbReference>
<evidence type="ECO:0000256" key="3">
    <source>
        <dbReference type="ARBA" id="ARBA00022763"/>
    </source>
</evidence>
<dbReference type="GO" id="GO:0043590">
    <property type="term" value="C:bacterial nucleoid"/>
    <property type="evidence" value="ECO:0007669"/>
    <property type="project" value="TreeGrafter"/>
</dbReference>
<dbReference type="NCBIfam" id="TIGR00613">
    <property type="entry name" value="reco"/>
    <property type="match status" value="1"/>
</dbReference>
<keyword evidence="5 7" id="KW-0234">DNA repair</keyword>